<dbReference type="Proteomes" id="UP000321947">
    <property type="component" value="Unassembled WGS sequence"/>
</dbReference>
<dbReference type="Pfam" id="PF08284">
    <property type="entry name" value="RVP_2"/>
    <property type="match status" value="1"/>
</dbReference>
<dbReference type="InterPro" id="IPR043128">
    <property type="entry name" value="Rev_trsase/Diguanyl_cyclase"/>
</dbReference>
<reference evidence="4 5" key="1">
    <citation type="submission" date="2019-08" db="EMBL/GenBank/DDBJ databases">
        <title>Draft genome sequences of two oriental melons (Cucumis melo L. var makuwa).</title>
        <authorList>
            <person name="Kwon S.-Y."/>
        </authorList>
    </citation>
    <scope>NUCLEOTIDE SEQUENCE [LARGE SCALE GENOMIC DNA]</scope>
    <source>
        <strain evidence="5">cv. Chang Bougi</strain>
        <strain evidence="4">cv. SW 3</strain>
        <tissue evidence="2">Leaf</tissue>
    </source>
</reference>
<dbReference type="CDD" id="cd01647">
    <property type="entry name" value="RT_LTR"/>
    <property type="match status" value="1"/>
</dbReference>
<dbReference type="Proteomes" id="UP000321393">
    <property type="component" value="Unassembled WGS sequence"/>
</dbReference>
<dbReference type="Gene3D" id="3.10.10.10">
    <property type="entry name" value="HIV Type 1 Reverse Transcriptase, subunit A, domain 1"/>
    <property type="match status" value="1"/>
</dbReference>
<comment type="caution">
    <text evidence="2">The sequence shown here is derived from an EMBL/GenBank/DDBJ whole genome shotgun (WGS) entry which is preliminary data.</text>
</comment>
<keyword evidence="2" id="KW-0378">Hydrolase</keyword>
<accession>A0A5A7SV34</accession>
<dbReference type="GO" id="GO:0006508">
    <property type="term" value="P:proteolysis"/>
    <property type="evidence" value="ECO:0007669"/>
    <property type="project" value="UniProtKB-KW"/>
</dbReference>
<keyword evidence="2" id="KW-0645">Protease</keyword>
<dbReference type="SUPFAM" id="SSF56672">
    <property type="entry name" value="DNA/RNA polymerases"/>
    <property type="match status" value="1"/>
</dbReference>
<dbReference type="AlphaFoldDB" id="A0A5A7SV34"/>
<dbReference type="STRING" id="1194695.A0A5A7SV34"/>
<evidence type="ECO:0000313" key="2">
    <source>
        <dbReference type="EMBL" id="KAA0033826.1"/>
    </source>
</evidence>
<dbReference type="Pfam" id="PF00078">
    <property type="entry name" value="RVT_1"/>
    <property type="match status" value="1"/>
</dbReference>
<dbReference type="InterPro" id="IPR053134">
    <property type="entry name" value="RNA-dir_DNA_polymerase"/>
</dbReference>
<protein>
    <submittedName>
        <fullName evidence="2">Gag protease polyprotein</fullName>
    </submittedName>
</protein>
<proteinExistence type="predicted"/>
<dbReference type="OrthoDB" id="1738534at2759"/>
<evidence type="ECO:0000313" key="5">
    <source>
        <dbReference type="Proteomes" id="UP000321947"/>
    </source>
</evidence>
<evidence type="ECO:0000313" key="3">
    <source>
        <dbReference type="EMBL" id="TYK21867.1"/>
    </source>
</evidence>
<dbReference type="Gene3D" id="3.30.70.270">
    <property type="match status" value="1"/>
</dbReference>
<dbReference type="EMBL" id="SSTE01020604">
    <property type="protein sequence ID" value="KAA0033826.1"/>
    <property type="molecule type" value="Genomic_DNA"/>
</dbReference>
<dbReference type="EMBL" id="SSTD01005506">
    <property type="protein sequence ID" value="TYK21867.1"/>
    <property type="molecule type" value="Genomic_DNA"/>
</dbReference>
<feature type="domain" description="Reverse transcriptase" evidence="1">
    <location>
        <begin position="277"/>
        <end position="355"/>
    </location>
</feature>
<evidence type="ECO:0000313" key="4">
    <source>
        <dbReference type="Proteomes" id="UP000321393"/>
    </source>
</evidence>
<dbReference type="InterPro" id="IPR043502">
    <property type="entry name" value="DNA/RNA_pol_sf"/>
</dbReference>
<organism evidence="2 4">
    <name type="scientific">Cucumis melo var. makuwa</name>
    <name type="common">Oriental melon</name>
    <dbReference type="NCBI Taxonomy" id="1194695"/>
    <lineage>
        <taxon>Eukaryota</taxon>
        <taxon>Viridiplantae</taxon>
        <taxon>Streptophyta</taxon>
        <taxon>Embryophyta</taxon>
        <taxon>Tracheophyta</taxon>
        <taxon>Spermatophyta</taxon>
        <taxon>Magnoliopsida</taxon>
        <taxon>eudicotyledons</taxon>
        <taxon>Gunneridae</taxon>
        <taxon>Pentapetalae</taxon>
        <taxon>rosids</taxon>
        <taxon>fabids</taxon>
        <taxon>Cucurbitales</taxon>
        <taxon>Cucurbitaceae</taxon>
        <taxon>Benincaseae</taxon>
        <taxon>Cucumis</taxon>
    </lineage>
</organism>
<dbReference type="PANTHER" id="PTHR24559:SF444">
    <property type="entry name" value="REVERSE TRANSCRIPTASE DOMAIN-CONTAINING PROTEIN"/>
    <property type="match status" value="1"/>
</dbReference>
<dbReference type="GO" id="GO:0008233">
    <property type="term" value="F:peptidase activity"/>
    <property type="evidence" value="ECO:0007669"/>
    <property type="project" value="UniProtKB-KW"/>
</dbReference>
<sequence length="461" mass="52228">MFMDDPTKAQMWLTSVETIFRYMKCSNDQKVQCPVFFLTDRATAWWEIVERMLGWDVNKITWEQFKESFYAKFFSVSLWDEVARTDKFVSGLQLDLQGFIRAFKPTTYADAMRLAVDMSMHERADLSKAAGRGVAFQWHRQELAAAGKTLRELPVCRSCGRSHGGRCLAGSGTPTSQQGRVFATTCQKVEQAGIVVTVFVQHMCLEVEPLGSIVSVSTPLGEVILSKEKIKACQVEIANHVLDVILLVLDIRDFDVILGMDWLSANHLRIRDSDIPKTTFHSRYGHYEFIVMSFGLTNAPTVFMDFLETFVIVFIDDILVYSKIKVKHKEHLHKILETFRANKLYAKFSKCEVWLKKSFDSVDKEGTLFVWSPACESSLQELKQKLVTALDLTVQDGFERFMIYSDASKKGLANALSRKVSHSAALITEQTPLLRDFGRAEIAVSVGEVNLQLAQLSVSRP</sequence>
<dbReference type="InterPro" id="IPR000477">
    <property type="entry name" value="RT_dom"/>
</dbReference>
<dbReference type="PANTHER" id="PTHR24559">
    <property type="entry name" value="TRANSPOSON TY3-I GAG-POL POLYPROTEIN"/>
    <property type="match status" value="1"/>
</dbReference>
<name>A0A5A7SV34_CUCMM</name>
<dbReference type="CDD" id="cd00303">
    <property type="entry name" value="retropepsin_like"/>
    <property type="match status" value="1"/>
</dbReference>
<evidence type="ECO:0000259" key="1">
    <source>
        <dbReference type="Pfam" id="PF00078"/>
    </source>
</evidence>
<gene>
    <name evidence="3" type="ORF">E5676_scaffold836G00230</name>
    <name evidence="2" type="ORF">E6C27_scaffold1735G00230</name>
</gene>